<evidence type="ECO:0000313" key="6">
    <source>
        <dbReference type="EMBL" id="MFC3173763.1"/>
    </source>
</evidence>
<evidence type="ECO:0000256" key="3">
    <source>
        <dbReference type="ARBA" id="ARBA00022827"/>
    </source>
</evidence>
<dbReference type="SUPFAM" id="SSF51905">
    <property type="entry name" value="FAD/NAD(P)-binding domain"/>
    <property type="match status" value="1"/>
</dbReference>
<evidence type="ECO:0000256" key="4">
    <source>
        <dbReference type="ARBA" id="ARBA00023002"/>
    </source>
</evidence>
<comment type="caution">
    <text evidence="6">The sequence shown here is derived from an EMBL/GenBank/DDBJ whole genome shotgun (WGS) entry which is preliminary data.</text>
</comment>
<evidence type="ECO:0000313" key="7">
    <source>
        <dbReference type="Proteomes" id="UP001595604"/>
    </source>
</evidence>
<dbReference type="Gene3D" id="3.90.700.10">
    <property type="entry name" value="Succinate dehydrogenase/fumarate reductase flavoprotein, catalytic domain"/>
    <property type="match status" value="1"/>
</dbReference>
<dbReference type="InterPro" id="IPR027477">
    <property type="entry name" value="Succ_DH/fumarate_Rdtase_cat_sf"/>
</dbReference>
<feature type="domain" description="FAD-dependent oxidoreductase 2 FAD-binding" evidence="5">
    <location>
        <begin position="8"/>
        <end position="533"/>
    </location>
</feature>
<organism evidence="6 7">
    <name type="scientific">Novosphingobium bradum</name>
    <dbReference type="NCBI Taxonomy" id="1737444"/>
    <lineage>
        <taxon>Bacteria</taxon>
        <taxon>Pseudomonadati</taxon>
        <taxon>Pseudomonadota</taxon>
        <taxon>Alphaproteobacteria</taxon>
        <taxon>Sphingomonadales</taxon>
        <taxon>Sphingomonadaceae</taxon>
        <taxon>Novosphingobium</taxon>
    </lineage>
</organism>
<dbReference type="SUPFAM" id="SSF56425">
    <property type="entry name" value="Succinate dehydrogenase/fumarate reductase flavoprotein, catalytic domain"/>
    <property type="match status" value="1"/>
</dbReference>
<dbReference type="RefSeq" id="WP_379509149.1">
    <property type="nucleotide sequence ID" value="NZ_JBHRTQ010000006.1"/>
</dbReference>
<dbReference type="InterPro" id="IPR003953">
    <property type="entry name" value="FAD-dep_OxRdtase_2_FAD-bd"/>
</dbReference>
<dbReference type="Gene3D" id="3.50.50.60">
    <property type="entry name" value="FAD/NAD(P)-binding domain"/>
    <property type="match status" value="2"/>
</dbReference>
<name>A0ABV7IM59_9SPHN</name>
<accession>A0ABV7IM59</accession>
<evidence type="ECO:0000256" key="2">
    <source>
        <dbReference type="ARBA" id="ARBA00022630"/>
    </source>
</evidence>
<gene>
    <name evidence="6" type="ORF">ACFOD9_05810</name>
</gene>
<dbReference type="InterPro" id="IPR036188">
    <property type="entry name" value="FAD/NAD-bd_sf"/>
</dbReference>
<sequence>MDFDETVDAIIVGSGAGAVCAALYLKSCNKRAVILEKTDRFGGSTAISGGIVWAPGNMLMRRAGIADSEERALTYFDVVVGDVGPASSLARRKAFLRGIDEALRFLESRGMAFFRQEGYADYYDDRPGGEPRGRTVMARPYDLRDLGEWAAKLRGHGAPAMPINTHEGGRLATVKTTWRGKRAALRVAWRMLVNRLTGRQWVGSGNALQGRLLRLALDAGIDIRLETPVTDLIIDQGRVTGVAVAAPGGPRRIRARDGVLISAGGFAHNARMREHHGPHPASVDWTMANPGDTGEMIEAGQRAGAAVDLMDAVWWTSASLPAPGQRILNVTDVGRPHAIIVDQSGRRYMNEAASYVEVGNNQYARNRTVPAIPSWLILDHRNRSTYPLFMAMPGKTPQAWLDSGYLKRAPTLEALAEDCGIDPQALRETVERFNGFARNGVDEDFRRGARQYDHWLGGDPSVGPNPSLAPLETAPFYALRLYPGDVGTAGGLLTDEHARVLRPDGSAIPGLYATGNSTASVMGRHYPGAGSSIAASLAFAWQAVRHMVGRNDG</sequence>
<proteinExistence type="predicted"/>
<evidence type="ECO:0000259" key="5">
    <source>
        <dbReference type="Pfam" id="PF00890"/>
    </source>
</evidence>
<dbReference type="Proteomes" id="UP001595604">
    <property type="component" value="Unassembled WGS sequence"/>
</dbReference>
<comment type="cofactor">
    <cofactor evidence="1">
        <name>FAD</name>
        <dbReference type="ChEBI" id="CHEBI:57692"/>
    </cofactor>
</comment>
<keyword evidence="7" id="KW-1185">Reference proteome</keyword>
<protein>
    <submittedName>
        <fullName evidence="6">FAD-dependent oxidoreductase</fullName>
    </submittedName>
</protein>
<keyword evidence="3" id="KW-0274">FAD</keyword>
<reference evidence="7" key="1">
    <citation type="journal article" date="2019" name="Int. J. Syst. Evol. Microbiol.">
        <title>The Global Catalogue of Microorganisms (GCM) 10K type strain sequencing project: providing services to taxonomists for standard genome sequencing and annotation.</title>
        <authorList>
            <consortium name="The Broad Institute Genomics Platform"/>
            <consortium name="The Broad Institute Genome Sequencing Center for Infectious Disease"/>
            <person name="Wu L."/>
            <person name="Ma J."/>
        </authorList>
    </citation>
    <scope>NUCLEOTIDE SEQUENCE [LARGE SCALE GENOMIC DNA]</scope>
    <source>
        <strain evidence="7">KCTC 42984</strain>
    </source>
</reference>
<dbReference type="PANTHER" id="PTHR43400:SF10">
    <property type="entry name" value="3-OXOSTEROID 1-DEHYDROGENASE"/>
    <property type="match status" value="1"/>
</dbReference>
<dbReference type="PANTHER" id="PTHR43400">
    <property type="entry name" value="FUMARATE REDUCTASE"/>
    <property type="match status" value="1"/>
</dbReference>
<evidence type="ECO:0000256" key="1">
    <source>
        <dbReference type="ARBA" id="ARBA00001974"/>
    </source>
</evidence>
<dbReference type="EMBL" id="JBHRTQ010000006">
    <property type="protein sequence ID" value="MFC3173763.1"/>
    <property type="molecule type" value="Genomic_DNA"/>
</dbReference>
<dbReference type="InterPro" id="IPR050315">
    <property type="entry name" value="FAD-oxidoreductase_2"/>
</dbReference>
<dbReference type="Pfam" id="PF00890">
    <property type="entry name" value="FAD_binding_2"/>
    <property type="match status" value="1"/>
</dbReference>
<keyword evidence="2" id="KW-0285">Flavoprotein</keyword>
<keyword evidence="4" id="KW-0560">Oxidoreductase</keyword>